<evidence type="ECO:0000313" key="1">
    <source>
        <dbReference type="EMBL" id="EDK33871.1"/>
    </source>
</evidence>
<dbReference type="KEGG" id="ckl:CKL_1829"/>
<keyword evidence="2" id="KW-1185">Reference proteome</keyword>
<organism evidence="1 2">
    <name type="scientific">Clostridium kluyveri (strain ATCC 8527 / DSM 555 / NBRC 12016 / NCIMB 10680 / K1)</name>
    <dbReference type="NCBI Taxonomy" id="431943"/>
    <lineage>
        <taxon>Bacteria</taxon>
        <taxon>Bacillati</taxon>
        <taxon>Bacillota</taxon>
        <taxon>Clostridia</taxon>
        <taxon>Eubacteriales</taxon>
        <taxon>Clostridiaceae</taxon>
        <taxon>Clostridium</taxon>
    </lineage>
</organism>
<dbReference type="HOGENOM" id="CLU_1764846_0_0_9"/>
<gene>
    <name evidence="1" type="ordered locus">CKL_1829</name>
</gene>
<name>A5N990_CLOK5</name>
<protein>
    <submittedName>
        <fullName evidence="1">Uncharacterized protein</fullName>
    </submittedName>
</protein>
<dbReference type="AlphaFoldDB" id="A5N990"/>
<reference evidence="1 2" key="1">
    <citation type="journal article" date="2008" name="Proc. Natl. Acad. Sci. U.S.A.">
        <title>The genome of Clostridium kluyveri, a strict anaerobe with unique metabolic features.</title>
        <authorList>
            <person name="Seedorf H."/>
            <person name="Fricke W.F."/>
            <person name="Veith B."/>
            <person name="Brueggemann H."/>
            <person name="Liesegang H."/>
            <person name="Strittmatter A."/>
            <person name="Miethke M."/>
            <person name="Buckel W."/>
            <person name="Hinderberger J."/>
            <person name="Li F."/>
            <person name="Hagemeier C."/>
            <person name="Thauer R.K."/>
            <person name="Gottschalk G."/>
        </authorList>
    </citation>
    <scope>NUCLEOTIDE SEQUENCE [LARGE SCALE GENOMIC DNA]</scope>
    <source>
        <strain evidence="2">ATCC 8527 / DSM 555 / NCIMB 10680</strain>
    </source>
</reference>
<dbReference type="EMBL" id="CP000673">
    <property type="protein sequence ID" value="EDK33871.1"/>
    <property type="molecule type" value="Genomic_DNA"/>
</dbReference>
<proteinExistence type="predicted"/>
<dbReference type="STRING" id="431943.CKL_1829"/>
<sequence>MDDKVFLLNKLNLVNAILGNDAEGVKTVITALNAVTLTTDQITSIKETLISLFDGDTSNLDINLIKSVINQINEINKNYLLNLLELKMLSLRDSSSKTIIQQKLQDTSIVFDNDNDKYNYYYTLSNYAIVLKDRTLIQAAITVVQAL</sequence>
<dbReference type="Proteomes" id="UP000002411">
    <property type="component" value="Chromosome"/>
</dbReference>
<dbReference type="RefSeq" id="WP_012102226.1">
    <property type="nucleotide sequence ID" value="NC_009706.1"/>
</dbReference>
<accession>A5N990</accession>
<evidence type="ECO:0000313" key="2">
    <source>
        <dbReference type="Proteomes" id="UP000002411"/>
    </source>
</evidence>